<comment type="caution">
    <text evidence="12">The sequence shown here is derived from an EMBL/GenBank/DDBJ whole genome shotgun (WGS) entry which is preliminary data.</text>
</comment>
<keyword evidence="13" id="KW-1185">Reference proteome</keyword>
<keyword evidence="4" id="KW-0597">Phosphoprotein</keyword>
<organism evidence="12 13">
    <name type="scientific">Leucothrix arctica</name>
    <dbReference type="NCBI Taxonomy" id="1481894"/>
    <lineage>
        <taxon>Bacteria</taxon>
        <taxon>Pseudomonadati</taxon>
        <taxon>Pseudomonadota</taxon>
        <taxon>Gammaproteobacteria</taxon>
        <taxon>Thiotrichales</taxon>
        <taxon>Thiotrichaceae</taxon>
        <taxon>Leucothrix</taxon>
    </lineage>
</organism>
<dbReference type="Pfam" id="PF02518">
    <property type="entry name" value="HATPase_c"/>
    <property type="match status" value="1"/>
</dbReference>
<dbReference type="SMART" id="SM00388">
    <property type="entry name" value="HisKA"/>
    <property type="match status" value="1"/>
</dbReference>
<dbReference type="Pfam" id="PF08521">
    <property type="entry name" value="2CSK_N"/>
    <property type="match status" value="1"/>
</dbReference>
<dbReference type="PRINTS" id="PR00344">
    <property type="entry name" value="BCTRLSENSOR"/>
</dbReference>
<evidence type="ECO:0000256" key="4">
    <source>
        <dbReference type="ARBA" id="ARBA00022553"/>
    </source>
</evidence>
<evidence type="ECO:0000313" key="13">
    <source>
        <dbReference type="Proteomes" id="UP000245506"/>
    </source>
</evidence>
<dbReference type="SUPFAM" id="SSF55874">
    <property type="entry name" value="ATPase domain of HSP90 chaperone/DNA topoisomerase II/histidine kinase"/>
    <property type="match status" value="1"/>
</dbReference>
<evidence type="ECO:0000256" key="5">
    <source>
        <dbReference type="ARBA" id="ARBA00022679"/>
    </source>
</evidence>
<keyword evidence="8 10" id="KW-1133">Transmembrane helix</keyword>
<dbReference type="InterPro" id="IPR003661">
    <property type="entry name" value="HisK_dim/P_dom"/>
</dbReference>
<dbReference type="InterPro" id="IPR005467">
    <property type="entry name" value="His_kinase_dom"/>
</dbReference>
<dbReference type="Gene3D" id="3.30.565.10">
    <property type="entry name" value="Histidine kinase-like ATPase, C-terminal domain"/>
    <property type="match status" value="1"/>
</dbReference>
<feature type="domain" description="Histidine kinase" evidence="11">
    <location>
        <begin position="251"/>
        <end position="469"/>
    </location>
</feature>
<dbReference type="PANTHER" id="PTHR45436:SF1">
    <property type="entry name" value="SENSOR PROTEIN QSEC"/>
    <property type="match status" value="1"/>
</dbReference>
<dbReference type="Gene3D" id="1.10.287.130">
    <property type="match status" value="1"/>
</dbReference>
<dbReference type="Proteomes" id="UP000245506">
    <property type="component" value="Unassembled WGS sequence"/>
</dbReference>
<dbReference type="RefSeq" id="WP_109823181.1">
    <property type="nucleotide sequence ID" value="NZ_QGKL01000029.1"/>
</dbReference>
<feature type="transmembrane region" description="Helical" evidence="10">
    <location>
        <begin position="173"/>
        <end position="195"/>
    </location>
</feature>
<dbReference type="InterPro" id="IPR003594">
    <property type="entry name" value="HATPase_dom"/>
</dbReference>
<proteinExistence type="predicted"/>
<evidence type="ECO:0000313" key="12">
    <source>
        <dbReference type="EMBL" id="PWQ96209.1"/>
    </source>
</evidence>
<dbReference type="PANTHER" id="PTHR45436">
    <property type="entry name" value="SENSOR HISTIDINE KINASE YKOH"/>
    <property type="match status" value="1"/>
</dbReference>
<keyword evidence="6 10" id="KW-0812">Transmembrane</keyword>
<dbReference type="PROSITE" id="PS50109">
    <property type="entry name" value="HIS_KIN"/>
    <property type="match status" value="1"/>
</dbReference>
<keyword evidence="9 10" id="KW-0472">Membrane</keyword>
<dbReference type="AlphaFoldDB" id="A0A317CCU8"/>
<dbReference type="InterPro" id="IPR036890">
    <property type="entry name" value="HATPase_C_sf"/>
</dbReference>
<comment type="catalytic activity">
    <reaction evidence="1">
        <text>ATP + protein L-histidine = ADP + protein N-phospho-L-histidine.</text>
        <dbReference type="EC" id="2.7.13.3"/>
    </reaction>
</comment>
<evidence type="ECO:0000256" key="6">
    <source>
        <dbReference type="ARBA" id="ARBA00022692"/>
    </source>
</evidence>
<dbReference type="InterPro" id="IPR013727">
    <property type="entry name" value="2CSK_N"/>
</dbReference>
<evidence type="ECO:0000256" key="1">
    <source>
        <dbReference type="ARBA" id="ARBA00000085"/>
    </source>
</evidence>
<dbReference type="OrthoDB" id="9809766at2"/>
<comment type="subcellular location">
    <subcellularLocation>
        <location evidence="2">Membrane</location>
    </subcellularLocation>
</comment>
<evidence type="ECO:0000256" key="8">
    <source>
        <dbReference type="ARBA" id="ARBA00022989"/>
    </source>
</evidence>
<dbReference type="InterPro" id="IPR004358">
    <property type="entry name" value="Sig_transdc_His_kin-like_C"/>
</dbReference>
<keyword evidence="7" id="KW-0418">Kinase</keyword>
<evidence type="ECO:0000256" key="3">
    <source>
        <dbReference type="ARBA" id="ARBA00012438"/>
    </source>
</evidence>
<dbReference type="SMART" id="SM00387">
    <property type="entry name" value="HATPase_c"/>
    <property type="match status" value="1"/>
</dbReference>
<dbReference type="GO" id="GO:0005886">
    <property type="term" value="C:plasma membrane"/>
    <property type="evidence" value="ECO:0007669"/>
    <property type="project" value="TreeGrafter"/>
</dbReference>
<evidence type="ECO:0000259" key="11">
    <source>
        <dbReference type="PROSITE" id="PS50109"/>
    </source>
</evidence>
<dbReference type="GO" id="GO:0000155">
    <property type="term" value="F:phosphorelay sensor kinase activity"/>
    <property type="evidence" value="ECO:0007669"/>
    <property type="project" value="InterPro"/>
</dbReference>
<evidence type="ECO:0000256" key="9">
    <source>
        <dbReference type="ARBA" id="ARBA00023136"/>
    </source>
</evidence>
<dbReference type="SUPFAM" id="SSF47384">
    <property type="entry name" value="Homodimeric domain of signal transducing histidine kinase"/>
    <property type="match status" value="1"/>
</dbReference>
<keyword evidence="5" id="KW-0808">Transferase</keyword>
<dbReference type="InterPro" id="IPR050428">
    <property type="entry name" value="TCS_sensor_his_kinase"/>
</dbReference>
<dbReference type="EMBL" id="QGKL01000029">
    <property type="protein sequence ID" value="PWQ96209.1"/>
    <property type="molecule type" value="Genomic_DNA"/>
</dbReference>
<dbReference type="Pfam" id="PF00512">
    <property type="entry name" value="HisKA"/>
    <property type="match status" value="1"/>
</dbReference>
<dbReference type="CDD" id="cd00075">
    <property type="entry name" value="HATPase"/>
    <property type="match status" value="1"/>
</dbReference>
<evidence type="ECO:0000256" key="2">
    <source>
        <dbReference type="ARBA" id="ARBA00004370"/>
    </source>
</evidence>
<reference evidence="12 13" key="1">
    <citation type="submission" date="2018-05" db="EMBL/GenBank/DDBJ databases">
        <title>Leucothrix arctica sp. nov., isolated from Arctic seawater.</title>
        <authorList>
            <person name="Choi A."/>
            <person name="Baek K."/>
        </authorList>
    </citation>
    <scope>NUCLEOTIDE SEQUENCE [LARGE SCALE GENOMIC DNA]</scope>
    <source>
        <strain evidence="12 13">IMCC9719</strain>
    </source>
</reference>
<accession>A0A317CCU8</accession>
<name>A0A317CCU8_9GAMM</name>
<protein>
    <recommendedName>
        <fullName evidence="3">histidine kinase</fullName>
        <ecNumber evidence="3">2.7.13.3</ecNumber>
    </recommendedName>
</protein>
<dbReference type="EC" id="2.7.13.3" evidence="3"/>
<gene>
    <name evidence="12" type="ORF">DKT75_09445</name>
</gene>
<evidence type="ECO:0000256" key="10">
    <source>
        <dbReference type="SAM" id="Phobius"/>
    </source>
</evidence>
<dbReference type="CDD" id="cd00082">
    <property type="entry name" value="HisKA"/>
    <property type="match status" value="1"/>
</dbReference>
<dbReference type="InterPro" id="IPR036097">
    <property type="entry name" value="HisK_dim/P_sf"/>
</dbReference>
<evidence type="ECO:0000256" key="7">
    <source>
        <dbReference type="ARBA" id="ARBA00022777"/>
    </source>
</evidence>
<sequence>MLKNSGSLRVRLAILFGLVLLGGGLLVLLTTSNFAKQAADEAYDKLLASAGFTAMESLSVIEEEINFDLPYASLDTLSLSQDDRVVYRLKSENKGLLTGYDKIPEPNGFDMSADFSQGKPHFFTANYQDEPFRFIVLERLLVESGVQEKVWLQMGQSSLARSELARDLTLKSLVGILGLITLGLLFVWLAAGWSLNPLLKVEQELLQRQPTELKPLITEVPSEATHLVEAINRFMARLQRNQDRNHAFIAEAAHQLRTPLASLQAQAELAADETNPDQFRQRAERILRNAQETNSRINQLLSYATLDHRVDVLIPKPEVLENIVAKCLADMAPIAITKGVELNFDNDIGPVKVTADPEAIREILRNLVDNALKYGQANASKAEVHVGLQYAEDKNWVVLQVRDYGMGLPEELLQQVTRRFGRGEFRQQSGSGLGLAIVEQIMHGMGGKLELENGIKGGLKARLLLPLSKPEELTT</sequence>
<feature type="transmembrane region" description="Helical" evidence="10">
    <location>
        <begin position="12"/>
        <end position="29"/>
    </location>
</feature>